<dbReference type="GO" id="GO:0005783">
    <property type="term" value="C:endoplasmic reticulum"/>
    <property type="evidence" value="ECO:0007669"/>
    <property type="project" value="UniProtKB-SubCell"/>
</dbReference>
<dbReference type="AlphaFoldDB" id="A0A6A4VF97"/>
<keyword evidence="8" id="KW-0256">Endoplasmic reticulum</keyword>
<comment type="subcellular location">
    <subcellularLocation>
        <location evidence="3">Cytoplasm</location>
    </subcellularLocation>
    <subcellularLocation>
        <location evidence="2">Endoplasmic reticulum</location>
    </subcellularLocation>
    <subcellularLocation>
        <location evidence="1">Golgi apparatus</location>
        <location evidence="1">cis-Golgi network</location>
    </subcellularLocation>
</comment>
<keyword evidence="6" id="KW-0343">GTPase activation</keyword>
<evidence type="ECO:0000256" key="6">
    <source>
        <dbReference type="ARBA" id="ARBA00022468"/>
    </source>
</evidence>
<protein>
    <recommendedName>
        <fullName evidence="5">Rab3 GTPase-activating protein catalytic subunit</fullName>
    </recommendedName>
</protein>
<dbReference type="PANTHER" id="PTHR21422:SF9">
    <property type="entry name" value="RAB3 GTPASE-ACTIVATING PROTEIN CATALYTIC SUBUNIT"/>
    <property type="match status" value="1"/>
</dbReference>
<evidence type="ECO:0000256" key="3">
    <source>
        <dbReference type="ARBA" id="ARBA00004496"/>
    </source>
</evidence>
<evidence type="ECO:0000259" key="11">
    <source>
        <dbReference type="Pfam" id="PF13890"/>
    </source>
</evidence>
<gene>
    <name evidence="13" type="primary">rab3gap1_0</name>
    <name evidence="13" type="ORF">FJT64_013477</name>
</gene>
<dbReference type="Pfam" id="PF13890">
    <property type="entry name" value="Rab3-GTPase_cat"/>
    <property type="match status" value="1"/>
</dbReference>
<evidence type="ECO:0000256" key="5">
    <source>
        <dbReference type="ARBA" id="ARBA00015817"/>
    </source>
</evidence>
<evidence type="ECO:0000256" key="7">
    <source>
        <dbReference type="ARBA" id="ARBA00022490"/>
    </source>
</evidence>
<dbReference type="InterPro" id="IPR045700">
    <property type="entry name" value="Rab3GAP1"/>
</dbReference>
<feature type="compositionally biased region" description="Polar residues" evidence="10">
    <location>
        <begin position="1"/>
        <end position="10"/>
    </location>
</feature>
<evidence type="ECO:0000256" key="4">
    <source>
        <dbReference type="ARBA" id="ARBA00008856"/>
    </source>
</evidence>
<evidence type="ECO:0000259" key="12">
    <source>
        <dbReference type="Pfam" id="PF19533"/>
    </source>
</evidence>
<evidence type="ECO:0000256" key="10">
    <source>
        <dbReference type="SAM" id="MobiDB-lite"/>
    </source>
</evidence>
<keyword evidence="9" id="KW-0333">Golgi apparatus</keyword>
<evidence type="ECO:0000313" key="14">
    <source>
        <dbReference type="Proteomes" id="UP000440578"/>
    </source>
</evidence>
<evidence type="ECO:0000313" key="13">
    <source>
        <dbReference type="EMBL" id="KAF0288161.1"/>
    </source>
</evidence>
<comment type="similarity">
    <text evidence="4">Belongs to the Rab3-GAP catalytic subunit family.</text>
</comment>
<name>A0A6A4VF97_AMPAM</name>
<organism evidence="13 14">
    <name type="scientific">Amphibalanus amphitrite</name>
    <name type="common">Striped barnacle</name>
    <name type="synonym">Balanus amphitrite</name>
    <dbReference type="NCBI Taxonomy" id="1232801"/>
    <lineage>
        <taxon>Eukaryota</taxon>
        <taxon>Metazoa</taxon>
        <taxon>Ecdysozoa</taxon>
        <taxon>Arthropoda</taxon>
        <taxon>Crustacea</taxon>
        <taxon>Multicrustacea</taxon>
        <taxon>Cirripedia</taxon>
        <taxon>Thoracica</taxon>
        <taxon>Thoracicalcarea</taxon>
        <taxon>Balanomorpha</taxon>
        <taxon>Balanoidea</taxon>
        <taxon>Balanidae</taxon>
        <taxon>Amphibalaninae</taxon>
        <taxon>Amphibalanus</taxon>
    </lineage>
</organism>
<dbReference type="Pfam" id="PF19533">
    <property type="entry name" value="Rab3-GAP_cat_C"/>
    <property type="match status" value="1"/>
</dbReference>
<evidence type="ECO:0000256" key="8">
    <source>
        <dbReference type="ARBA" id="ARBA00022824"/>
    </source>
</evidence>
<dbReference type="GO" id="GO:0005096">
    <property type="term" value="F:GTPase activator activity"/>
    <property type="evidence" value="ECO:0007669"/>
    <property type="project" value="UniProtKB-KW"/>
</dbReference>
<dbReference type="GO" id="GO:0005794">
    <property type="term" value="C:Golgi apparatus"/>
    <property type="evidence" value="ECO:0007669"/>
    <property type="project" value="UniProtKB-SubCell"/>
</dbReference>
<dbReference type="OrthoDB" id="6378743at2759"/>
<feature type="domain" description="Rab3GAP catalytic subunit C-terminal" evidence="12">
    <location>
        <begin position="303"/>
        <end position="352"/>
    </location>
</feature>
<reference evidence="13 14" key="1">
    <citation type="submission" date="2019-07" db="EMBL/GenBank/DDBJ databases">
        <title>Draft genome assembly of a fouling barnacle, Amphibalanus amphitrite (Darwin, 1854): The first reference genome for Thecostraca.</title>
        <authorList>
            <person name="Kim W."/>
        </authorList>
    </citation>
    <scope>NUCLEOTIDE SEQUENCE [LARGE SCALE GENOMIC DNA]</scope>
    <source>
        <strain evidence="13">SNU_AA5</strain>
        <tissue evidence="13">Soma without cirri and trophi</tissue>
    </source>
</reference>
<feature type="region of interest" description="Disordered" evidence="10">
    <location>
        <begin position="1"/>
        <end position="39"/>
    </location>
</feature>
<feature type="domain" description="Rab3GAP catalytic subunit conserved" evidence="11">
    <location>
        <begin position="48"/>
        <end position="197"/>
    </location>
</feature>
<keyword evidence="14" id="KW-1185">Reference proteome</keyword>
<keyword evidence="7" id="KW-0963">Cytoplasm</keyword>
<evidence type="ECO:0000256" key="2">
    <source>
        <dbReference type="ARBA" id="ARBA00004240"/>
    </source>
</evidence>
<evidence type="ECO:0000256" key="9">
    <source>
        <dbReference type="ARBA" id="ARBA00023034"/>
    </source>
</evidence>
<dbReference type="InterPro" id="IPR026147">
    <property type="entry name" value="Rab3GAP1_conserved"/>
</dbReference>
<proteinExistence type="inferred from homology"/>
<feature type="compositionally biased region" description="Acidic residues" evidence="10">
    <location>
        <begin position="16"/>
        <end position="38"/>
    </location>
</feature>
<evidence type="ECO:0000256" key="1">
    <source>
        <dbReference type="ARBA" id="ARBA00004222"/>
    </source>
</evidence>
<accession>A0A6A4VF97</accession>
<dbReference type="EMBL" id="VIIS01002127">
    <property type="protein sequence ID" value="KAF0288161.1"/>
    <property type="molecule type" value="Genomic_DNA"/>
</dbReference>
<sequence length="354" mass="39816">MCGHTDSQTDGFCLNTEDETEDDDEFFDAPDEGPSEEADCARQQRLPWNQPEGRLKPCGSLRLLETGERLYIPVTQDVAPMTEDRLQEQSEVLVSLGTDSEGCQLRARNDGRVTHIRHGGAANPGSTLGDFVRWYSPRDWIQEESDDSGKSGALSARMQIADNLWLEAWSGSKPVPARRQRRLFDETREAERLFHQLATLRPAQLVQMLSPMIYHAAIYRLVEELEPVDLPAIGQQLEEAVRRLHSAAKADWDDKAYDGVGQLIATCEHYVLRRRSLALKLDGVPEKDKFVQLLIGGVEADQRLPPPASKEYILRVPCRRPGAASRPLPQRLHCRVSEDTFRLSASLSQDSVFS</sequence>
<dbReference type="PANTHER" id="PTHR21422">
    <property type="entry name" value="RAB3 GTPASE-ACTIVATING PROTEIN CATALYTIC SUBUNIT"/>
    <property type="match status" value="1"/>
</dbReference>
<comment type="caution">
    <text evidence="13">The sequence shown here is derived from an EMBL/GenBank/DDBJ whole genome shotgun (WGS) entry which is preliminary data.</text>
</comment>
<dbReference type="InterPro" id="IPR045698">
    <property type="entry name" value="Rab3GAP1_C"/>
</dbReference>
<dbReference type="Proteomes" id="UP000440578">
    <property type="component" value="Unassembled WGS sequence"/>
</dbReference>